<keyword evidence="1" id="KW-0175">Coiled coil</keyword>
<evidence type="ECO:0000256" key="2">
    <source>
        <dbReference type="SAM" id="Phobius"/>
    </source>
</evidence>
<feature type="transmembrane region" description="Helical" evidence="2">
    <location>
        <begin position="7"/>
        <end position="32"/>
    </location>
</feature>
<keyword evidence="2" id="KW-0472">Membrane</keyword>
<proteinExistence type="predicted"/>
<evidence type="ECO:0000256" key="1">
    <source>
        <dbReference type="SAM" id="Coils"/>
    </source>
</evidence>
<accession>A0A381YYZ1</accession>
<keyword evidence="2" id="KW-0812">Transmembrane</keyword>
<dbReference type="AlphaFoldDB" id="A0A381YYZ1"/>
<organism evidence="3">
    <name type="scientific">marine metagenome</name>
    <dbReference type="NCBI Taxonomy" id="408172"/>
    <lineage>
        <taxon>unclassified sequences</taxon>
        <taxon>metagenomes</taxon>
        <taxon>ecological metagenomes</taxon>
    </lineage>
</organism>
<keyword evidence="2" id="KW-1133">Transmembrane helix</keyword>
<evidence type="ECO:0000313" key="3">
    <source>
        <dbReference type="EMBL" id="SVA82238.1"/>
    </source>
</evidence>
<reference evidence="3" key="1">
    <citation type="submission" date="2018-05" db="EMBL/GenBank/DDBJ databases">
        <authorList>
            <person name="Lanie J.A."/>
            <person name="Ng W.-L."/>
            <person name="Kazmierczak K.M."/>
            <person name="Andrzejewski T.M."/>
            <person name="Davidsen T.M."/>
            <person name="Wayne K.J."/>
            <person name="Tettelin H."/>
            <person name="Glass J.I."/>
            <person name="Rusch D."/>
            <person name="Podicherti R."/>
            <person name="Tsui H.-C.T."/>
            <person name="Winkler M.E."/>
        </authorList>
    </citation>
    <scope>NUCLEOTIDE SEQUENCE</scope>
</reference>
<feature type="coiled-coil region" evidence="1">
    <location>
        <begin position="93"/>
        <end position="127"/>
    </location>
</feature>
<name>A0A381YYZ1_9ZZZZ</name>
<dbReference type="EMBL" id="UINC01019427">
    <property type="protein sequence ID" value="SVA82238.1"/>
    <property type="molecule type" value="Genomic_DNA"/>
</dbReference>
<protein>
    <submittedName>
        <fullName evidence="3">Uncharacterized protein</fullName>
    </submittedName>
</protein>
<sequence length="293" mass="34550">MTKITEYFYIFSKLTTSLVLFLIIIVMGYAFFKSYQGIDDNNVNLENKISSLSSDVMLNYNNFEKIVKKINDTDKSIDEIKKILLQKDTDTKNANYKEDIENLIKLNEELQKQVDKLTLNLKNIDNEVNTDSHSIESRQIPTLIKLIFIKYENGESVRNEILLLEDLLQPNKEEIFEKISLLELKKFYGFKNLEKIFDNSVREFVKTKFAKNNQNYVINFLLKFVSIQPSNLTIYENEDLNILMRAKKNLEIGNIQQSLDQILLIKENDMFFTEWVEQVKIYLEFKSLIEKVS</sequence>
<gene>
    <name evidence="3" type="ORF">METZ01_LOCUS135092</name>
</gene>